<dbReference type="InterPro" id="IPR011701">
    <property type="entry name" value="MFS"/>
</dbReference>
<dbReference type="RefSeq" id="WP_121131283.1">
    <property type="nucleotide sequence ID" value="NZ_JBHUFK010000043.1"/>
</dbReference>
<evidence type="ECO:0000256" key="6">
    <source>
        <dbReference type="ARBA" id="ARBA00023136"/>
    </source>
</evidence>
<dbReference type="Pfam" id="PF07690">
    <property type="entry name" value="MFS_1"/>
    <property type="match status" value="1"/>
</dbReference>
<dbReference type="EMBL" id="RBZO01000013">
    <property type="protein sequence ID" value="RKQ15550.1"/>
    <property type="molecule type" value="Genomic_DNA"/>
</dbReference>
<organism evidence="9 10">
    <name type="scientific">Oceanobacillus bengalensis</name>
    <dbReference type="NCBI Taxonomy" id="1435466"/>
    <lineage>
        <taxon>Bacteria</taxon>
        <taxon>Bacillati</taxon>
        <taxon>Bacillota</taxon>
        <taxon>Bacilli</taxon>
        <taxon>Bacillales</taxon>
        <taxon>Bacillaceae</taxon>
        <taxon>Oceanobacillus</taxon>
    </lineage>
</organism>
<dbReference type="GO" id="GO:0022857">
    <property type="term" value="F:transmembrane transporter activity"/>
    <property type="evidence" value="ECO:0007669"/>
    <property type="project" value="InterPro"/>
</dbReference>
<reference evidence="9 10" key="1">
    <citation type="journal article" date="2015" name="Antonie Van Leeuwenhoek">
        <title>Oceanobacillus bengalensis sp. nov., a bacterium isolated from seawater of the Bay of Bengal.</title>
        <authorList>
            <person name="Yongchang O."/>
            <person name="Xiang W."/>
            <person name="Wang G."/>
        </authorList>
    </citation>
    <scope>NUCLEOTIDE SEQUENCE [LARGE SCALE GENOMIC DNA]</scope>
    <source>
        <strain evidence="9 10">MCCC 1K00260</strain>
    </source>
</reference>
<feature type="transmembrane region" description="Helical" evidence="7">
    <location>
        <begin position="360"/>
        <end position="382"/>
    </location>
</feature>
<dbReference type="PROSITE" id="PS50850">
    <property type="entry name" value="MFS"/>
    <property type="match status" value="1"/>
</dbReference>
<name>A0A494YZ96_9BACI</name>
<dbReference type="Proteomes" id="UP000281813">
    <property type="component" value="Unassembled WGS sequence"/>
</dbReference>
<evidence type="ECO:0000256" key="5">
    <source>
        <dbReference type="ARBA" id="ARBA00022989"/>
    </source>
</evidence>
<feature type="domain" description="Major facilitator superfamily (MFS) profile" evidence="8">
    <location>
        <begin position="1"/>
        <end position="192"/>
    </location>
</feature>
<keyword evidence="4 7" id="KW-0812">Transmembrane</keyword>
<feature type="transmembrane region" description="Helical" evidence="7">
    <location>
        <begin position="107"/>
        <end position="127"/>
    </location>
</feature>
<evidence type="ECO:0000256" key="2">
    <source>
        <dbReference type="ARBA" id="ARBA00022448"/>
    </source>
</evidence>
<keyword evidence="2" id="KW-0813">Transport</keyword>
<keyword evidence="3" id="KW-1003">Cell membrane</keyword>
<feature type="transmembrane region" description="Helical" evidence="7">
    <location>
        <begin position="12"/>
        <end position="32"/>
    </location>
</feature>
<feature type="transmembrane region" description="Helical" evidence="7">
    <location>
        <begin position="148"/>
        <end position="168"/>
    </location>
</feature>
<feature type="transmembrane region" description="Helical" evidence="7">
    <location>
        <begin position="388"/>
        <end position="407"/>
    </location>
</feature>
<dbReference type="PANTHER" id="PTHR23513">
    <property type="entry name" value="INTEGRAL MEMBRANE EFFLUX PROTEIN-RELATED"/>
    <property type="match status" value="1"/>
</dbReference>
<dbReference type="CDD" id="cd06173">
    <property type="entry name" value="MFS_MefA_like"/>
    <property type="match status" value="1"/>
</dbReference>
<feature type="transmembrane region" description="Helical" evidence="7">
    <location>
        <begin position="317"/>
        <end position="340"/>
    </location>
</feature>
<keyword evidence="6 7" id="KW-0472">Membrane</keyword>
<dbReference type="PANTHER" id="PTHR23513:SF11">
    <property type="entry name" value="STAPHYLOFERRIN A TRANSPORTER"/>
    <property type="match status" value="1"/>
</dbReference>
<gene>
    <name evidence="9" type="ORF">D8M05_09780</name>
</gene>
<dbReference type="OrthoDB" id="9775268at2"/>
<feature type="transmembrane region" description="Helical" evidence="7">
    <location>
        <begin position="38"/>
        <end position="58"/>
    </location>
</feature>
<evidence type="ECO:0000256" key="3">
    <source>
        <dbReference type="ARBA" id="ARBA00022475"/>
    </source>
</evidence>
<feature type="transmembrane region" description="Helical" evidence="7">
    <location>
        <begin position="227"/>
        <end position="252"/>
    </location>
</feature>
<proteinExistence type="predicted"/>
<feature type="transmembrane region" description="Helical" evidence="7">
    <location>
        <begin position="79"/>
        <end position="101"/>
    </location>
</feature>
<evidence type="ECO:0000313" key="9">
    <source>
        <dbReference type="EMBL" id="RKQ15550.1"/>
    </source>
</evidence>
<evidence type="ECO:0000256" key="1">
    <source>
        <dbReference type="ARBA" id="ARBA00004651"/>
    </source>
</evidence>
<dbReference type="InterPro" id="IPR036259">
    <property type="entry name" value="MFS_trans_sf"/>
</dbReference>
<evidence type="ECO:0000256" key="7">
    <source>
        <dbReference type="SAM" id="Phobius"/>
    </source>
</evidence>
<feature type="transmembrane region" description="Helical" evidence="7">
    <location>
        <begin position="174"/>
        <end position="197"/>
    </location>
</feature>
<protein>
    <submittedName>
        <fullName evidence="9">MFS transporter</fullName>
    </submittedName>
</protein>
<accession>A0A494YZ96</accession>
<comment type="caution">
    <text evidence="9">The sequence shown here is derived from an EMBL/GenBank/DDBJ whole genome shotgun (WGS) entry which is preliminary data.</text>
</comment>
<dbReference type="GO" id="GO:0005886">
    <property type="term" value="C:plasma membrane"/>
    <property type="evidence" value="ECO:0007669"/>
    <property type="project" value="UniProtKB-SubCell"/>
</dbReference>
<sequence>MNEQLKFKKATYHLWTFIVSKFISSFGAQVYAFAASFYILQVTGSATNFALNLLCNVLPRTIAAPFAGYVADRFSRKKVVIISHIATVLTIISLITISLTIGFSITTIYIATAIFSLTSTFSGLAFTSSISGLIDSDRIQKAMSLNQMVVSIASIASPAVGGILYGFVSITVLLAIYLVAMIIALSLESTMQFNLFINLKENVAGKEQGSMWQSMKEGFAYVKGKSVIMAIISIALVINFFVGAFQVGYSFILIDNLHMSSEHFGIVESSFAVGMLIMSVYLSIRKELVYPLVYAKRGILLLGIILAIYSLPLLVKIPYMGMFSFYMILMFLLGAIIMFINTPINVMMQKQIDDAYKGRVFSIMETSAQALIPLGTILFGFLYDTLPAPWIMGISAILLIVSVLYLARPFVLHKAHPEWGERRKNMSGFKQKDTG</sequence>
<dbReference type="Gene3D" id="1.20.1250.20">
    <property type="entry name" value="MFS general substrate transporter like domains"/>
    <property type="match status" value="1"/>
</dbReference>
<evidence type="ECO:0000259" key="8">
    <source>
        <dbReference type="PROSITE" id="PS50850"/>
    </source>
</evidence>
<dbReference type="AlphaFoldDB" id="A0A494YZ96"/>
<evidence type="ECO:0000313" key="10">
    <source>
        <dbReference type="Proteomes" id="UP000281813"/>
    </source>
</evidence>
<keyword evidence="5 7" id="KW-1133">Transmembrane helix</keyword>
<dbReference type="SUPFAM" id="SSF103473">
    <property type="entry name" value="MFS general substrate transporter"/>
    <property type="match status" value="1"/>
</dbReference>
<comment type="subcellular location">
    <subcellularLocation>
        <location evidence="1">Cell membrane</location>
        <topology evidence="1">Multi-pass membrane protein</topology>
    </subcellularLocation>
</comment>
<feature type="transmembrane region" description="Helical" evidence="7">
    <location>
        <begin position="294"/>
        <end position="311"/>
    </location>
</feature>
<evidence type="ECO:0000256" key="4">
    <source>
        <dbReference type="ARBA" id="ARBA00022692"/>
    </source>
</evidence>
<feature type="transmembrane region" description="Helical" evidence="7">
    <location>
        <begin position="264"/>
        <end position="282"/>
    </location>
</feature>
<dbReference type="InterPro" id="IPR020846">
    <property type="entry name" value="MFS_dom"/>
</dbReference>
<keyword evidence="10" id="KW-1185">Reference proteome</keyword>